<dbReference type="GO" id="GO:0005737">
    <property type="term" value="C:cytoplasm"/>
    <property type="evidence" value="ECO:0007669"/>
    <property type="project" value="InterPro"/>
</dbReference>
<dbReference type="PROSITE" id="PS00631">
    <property type="entry name" value="CYTOSOL_AP"/>
    <property type="match status" value="1"/>
</dbReference>
<protein>
    <recommendedName>
        <fullName evidence="5">Cytosol aminopeptidase domain-containing protein</fullName>
    </recommendedName>
</protein>
<dbReference type="Proteomes" id="UP001162640">
    <property type="component" value="Unassembled WGS sequence"/>
</dbReference>
<dbReference type="Gene3D" id="3.40.630.10">
    <property type="entry name" value="Zn peptidases"/>
    <property type="match status" value="1"/>
</dbReference>
<keyword evidence="4" id="KW-0378">Hydrolase</keyword>
<accession>A0A9W7AHJ5</accession>
<name>A0A9W7AHJ5_9STRA</name>
<keyword evidence="3" id="KW-0645">Protease</keyword>
<dbReference type="Pfam" id="PF00883">
    <property type="entry name" value="Peptidase_M17"/>
    <property type="match status" value="1"/>
</dbReference>
<dbReference type="SUPFAM" id="SSF53187">
    <property type="entry name" value="Zn-dependent exopeptidases"/>
    <property type="match status" value="1"/>
</dbReference>
<reference evidence="7" key="1">
    <citation type="journal article" date="2023" name="Commun. Biol.">
        <title>Genome analysis of Parmales, the sister group of diatoms, reveals the evolutionary specialization of diatoms from phago-mixotrophs to photoautotrophs.</title>
        <authorList>
            <person name="Ban H."/>
            <person name="Sato S."/>
            <person name="Yoshikawa S."/>
            <person name="Yamada K."/>
            <person name="Nakamura Y."/>
            <person name="Ichinomiya M."/>
            <person name="Sato N."/>
            <person name="Blanc-Mathieu R."/>
            <person name="Endo H."/>
            <person name="Kuwata A."/>
            <person name="Ogata H."/>
        </authorList>
    </citation>
    <scope>NUCLEOTIDE SEQUENCE [LARGE SCALE GENOMIC DNA]</scope>
</reference>
<evidence type="ECO:0000256" key="3">
    <source>
        <dbReference type="ARBA" id="ARBA00022670"/>
    </source>
</evidence>
<evidence type="ECO:0000313" key="6">
    <source>
        <dbReference type="EMBL" id="GMH69293.1"/>
    </source>
</evidence>
<dbReference type="PANTHER" id="PTHR11963">
    <property type="entry name" value="LEUCINE AMINOPEPTIDASE-RELATED"/>
    <property type="match status" value="1"/>
</dbReference>
<evidence type="ECO:0000256" key="2">
    <source>
        <dbReference type="ARBA" id="ARBA00022438"/>
    </source>
</evidence>
<comment type="similarity">
    <text evidence="1">Belongs to the peptidase M17 family.</text>
</comment>
<dbReference type="EMBL" id="BLQM01000147">
    <property type="protein sequence ID" value="GMH69293.1"/>
    <property type="molecule type" value="Genomic_DNA"/>
</dbReference>
<evidence type="ECO:0000313" key="7">
    <source>
        <dbReference type="Proteomes" id="UP001162640"/>
    </source>
</evidence>
<dbReference type="PRINTS" id="PR00481">
    <property type="entry name" value="LAMNOPPTDASE"/>
</dbReference>
<dbReference type="GO" id="GO:0030145">
    <property type="term" value="F:manganese ion binding"/>
    <property type="evidence" value="ECO:0007669"/>
    <property type="project" value="InterPro"/>
</dbReference>
<evidence type="ECO:0000256" key="1">
    <source>
        <dbReference type="ARBA" id="ARBA00009528"/>
    </source>
</evidence>
<dbReference type="GO" id="GO:0070006">
    <property type="term" value="F:metalloaminopeptidase activity"/>
    <property type="evidence" value="ECO:0007669"/>
    <property type="project" value="InterPro"/>
</dbReference>
<organism evidence="6 7">
    <name type="scientific">Triparma laevis f. inornata</name>
    <dbReference type="NCBI Taxonomy" id="1714386"/>
    <lineage>
        <taxon>Eukaryota</taxon>
        <taxon>Sar</taxon>
        <taxon>Stramenopiles</taxon>
        <taxon>Ochrophyta</taxon>
        <taxon>Bolidophyceae</taxon>
        <taxon>Parmales</taxon>
        <taxon>Triparmaceae</taxon>
        <taxon>Triparma</taxon>
    </lineage>
</organism>
<sequence length="398" mass="43452">MTYKPNTIYLINETLTIYTIPPRTSSLSLLPKFPKLSQSSYYISGVEGCDDITMMSLMLGQYTYSAPFTSPKPPINLTVPSKINQSIQSLVSTIYSCKTLITSPPNLLNPDTFESHAKEILKGDWSVIKGEQLLDKGYECIHAVGRSSQYEPRLMTYSNPGSGPKFTIIGKAVTFDSGGLSLKPSSGMINMKKDMAGGAIALSLGKLLKEAGIYFELILPVVENSVSGESYRLGDVLRHNNGKTTEILNTDAEGRLILADALLHSSNDTEYIIDFATLTGAARVALGIEVGMFFTNNDDLGNLMVEKGSSVEDPLWRMPLYSGYENRLKGRVSDLTNVTRDGGLGGAITAALYLQNFVPEGKKWVHFDVNGMDENGEGEANGLRACWEVIKGIVEKEK</sequence>
<gene>
    <name evidence="6" type="ORF">TL16_g05121</name>
</gene>
<dbReference type="InterPro" id="IPR011356">
    <property type="entry name" value="Leucine_aapep/pepB"/>
</dbReference>
<dbReference type="GO" id="GO:0006508">
    <property type="term" value="P:proteolysis"/>
    <property type="evidence" value="ECO:0007669"/>
    <property type="project" value="UniProtKB-KW"/>
</dbReference>
<dbReference type="AlphaFoldDB" id="A0A9W7AHJ5"/>
<evidence type="ECO:0000256" key="4">
    <source>
        <dbReference type="ARBA" id="ARBA00022801"/>
    </source>
</evidence>
<feature type="domain" description="Cytosol aminopeptidase" evidence="5">
    <location>
        <begin position="249"/>
        <end position="256"/>
    </location>
</feature>
<comment type="caution">
    <text evidence="6">The sequence shown here is derived from an EMBL/GenBank/DDBJ whole genome shotgun (WGS) entry which is preliminary data.</text>
</comment>
<dbReference type="CDD" id="cd00433">
    <property type="entry name" value="Peptidase_M17"/>
    <property type="match status" value="1"/>
</dbReference>
<evidence type="ECO:0000259" key="5">
    <source>
        <dbReference type="PROSITE" id="PS00631"/>
    </source>
</evidence>
<dbReference type="PANTHER" id="PTHR11963:SF20">
    <property type="entry name" value="PEPTIDASE B"/>
    <property type="match status" value="1"/>
</dbReference>
<proteinExistence type="inferred from homology"/>
<keyword evidence="2" id="KW-0031">Aminopeptidase</keyword>
<dbReference type="InterPro" id="IPR000819">
    <property type="entry name" value="Peptidase_M17_C"/>
</dbReference>